<dbReference type="PANTHER" id="PTHR31390:SF0">
    <property type="entry name" value="DOMAIN PROTEIN, PUTATIVE (DUF3527)-RELATED"/>
    <property type="match status" value="1"/>
</dbReference>
<organism evidence="1">
    <name type="scientific">Rhizophora mucronata</name>
    <name type="common">Asiatic mangrove</name>
    <dbReference type="NCBI Taxonomy" id="61149"/>
    <lineage>
        <taxon>Eukaryota</taxon>
        <taxon>Viridiplantae</taxon>
        <taxon>Streptophyta</taxon>
        <taxon>Embryophyta</taxon>
        <taxon>Tracheophyta</taxon>
        <taxon>Spermatophyta</taxon>
        <taxon>Magnoliopsida</taxon>
        <taxon>eudicotyledons</taxon>
        <taxon>Gunneridae</taxon>
        <taxon>Pentapetalae</taxon>
        <taxon>rosids</taxon>
        <taxon>fabids</taxon>
        <taxon>Malpighiales</taxon>
        <taxon>Rhizophoraceae</taxon>
        <taxon>Rhizophora</taxon>
    </lineage>
</organism>
<dbReference type="PANTHER" id="PTHR31390">
    <property type="entry name" value="EXPRESSED PROTEIN"/>
    <property type="match status" value="1"/>
</dbReference>
<dbReference type="Pfam" id="PF12043">
    <property type="entry name" value="DUF3527"/>
    <property type="match status" value="1"/>
</dbReference>
<dbReference type="AlphaFoldDB" id="A0A2P2ILI9"/>
<protein>
    <submittedName>
        <fullName evidence="1">Uncharacterized protein</fullName>
    </submittedName>
</protein>
<accession>A0A2P2ILI9</accession>
<sequence length="99" mass="11119">MTVVEEGQYAVDFHAQLTTLQAFSICVAMLHGTEALGAFREEKSKQLPHCNSLKVLIEEEVKFLIEAIAEEEKKKNSKTGEDIQQLYVINPPFSPIARV</sequence>
<dbReference type="EMBL" id="GGEC01001614">
    <property type="protein sequence ID" value="MBW82097.1"/>
    <property type="molecule type" value="Transcribed_RNA"/>
</dbReference>
<evidence type="ECO:0000313" key="1">
    <source>
        <dbReference type="EMBL" id="MBW82097.1"/>
    </source>
</evidence>
<name>A0A2P2ILI9_RHIMU</name>
<dbReference type="InterPro" id="IPR021916">
    <property type="entry name" value="DUF3527"/>
</dbReference>
<proteinExistence type="predicted"/>
<reference evidence="1" key="1">
    <citation type="submission" date="2018-02" db="EMBL/GenBank/DDBJ databases">
        <title>Rhizophora mucronata_Transcriptome.</title>
        <authorList>
            <person name="Meera S.P."/>
            <person name="Sreeshan A."/>
            <person name="Augustine A."/>
        </authorList>
    </citation>
    <scope>NUCLEOTIDE SEQUENCE</scope>
    <source>
        <tissue evidence="1">Leaf</tissue>
    </source>
</reference>